<accession>A0A2N7RY83</accession>
<comment type="caution">
    <text evidence="1">The sequence shown here is derived from an EMBL/GenBank/DDBJ whole genome shotgun (WGS) entry which is preliminary data.</text>
</comment>
<gene>
    <name evidence="1" type="ORF">CIK84_15750</name>
</gene>
<organism evidence="1 2">
    <name type="scientific">Glutamicibacter arilaitensis</name>
    <dbReference type="NCBI Taxonomy" id="256701"/>
    <lineage>
        <taxon>Bacteria</taxon>
        <taxon>Bacillati</taxon>
        <taxon>Actinomycetota</taxon>
        <taxon>Actinomycetes</taxon>
        <taxon>Micrococcales</taxon>
        <taxon>Micrococcaceae</taxon>
        <taxon>Glutamicibacter</taxon>
    </lineage>
</organism>
<name>A0A2N7RY83_9MICC</name>
<dbReference type="EMBL" id="PNQX01000003">
    <property type="protein sequence ID" value="PMQ18840.1"/>
    <property type="molecule type" value="Genomic_DNA"/>
</dbReference>
<protein>
    <submittedName>
        <fullName evidence="1">Uncharacterized protein</fullName>
    </submittedName>
</protein>
<reference evidence="1 2" key="1">
    <citation type="journal article" date="2017" name="Elife">
        <title>Extensive horizontal gene transfer in cheese-associated bacteria.</title>
        <authorList>
            <person name="Bonham K.S."/>
            <person name="Wolfe B.E."/>
            <person name="Dutton R.J."/>
        </authorList>
    </citation>
    <scope>NUCLEOTIDE SEQUENCE [LARGE SCALE GENOMIC DNA]</scope>
    <source>
        <strain evidence="1 2">JB182</strain>
    </source>
</reference>
<evidence type="ECO:0000313" key="2">
    <source>
        <dbReference type="Proteomes" id="UP000235739"/>
    </source>
</evidence>
<sequence length="85" mass="9932">MKQLELVERENVWLKTQLAAVQRAQKEREAQNVAARAVRLAKWRAFSFPTLPTTRNPASHLGKLRRHMYRCKLYGLFRIQGVNAI</sequence>
<proteinExistence type="predicted"/>
<dbReference type="Proteomes" id="UP000235739">
    <property type="component" value="Unassembled WGS sequence"/>
</dbReference>
<evidence type="ECO:0000313" key="1">
    <source>
        <dbReference type="EMBL" id="PMQ18840.1"/>
    </source>
</evidence>
<dbReference type="AlphaFoldDB" id="A0A2N7RY83"/>